<sequence>MLIGELAKASGFSKDTIRYYQKIGLIELSKQDRRDNNYRDYPAETLQTLIAIRNLKSLGFTLEEIREIIVRRQVDALDRDTTFRIIEQKIIHLDAQVDKLLLYKHRLQIARLQMQGQQIDHIIPLTEISMCA</sequence>
<feature type="domain" description="HTH merR-type" evidence="5">
    <location>
        <begin position="1"/>
        <end position="71"/>
    </location>
</feature>
<dbReference type="Pfam" id="PF13411">
    <property type="entry name" value="MerR_1"/>
    <property type="match status" value="1"/>
</dbReference>
<organism evidence="6 7">
    <name type="scientific">Nemorincola caseinilytica</name>
    <dbReference type="NCBI Taxonomy" id="2054315"/>
    <lineage>
        <taxon>Bacteria</taxon>
        <taxon>Pseudomonadati</taxon>
        <taxon>Bacteroidota</taxon>
        <taxon>Chitinophagia</taxon>
        <taxon>Chitinophagales</taxon>
        <taxon>Chitinophagaceae</taxon>
        <taxon>Nemorincola</taxon>
    </lineage>
</organism>
<keyword evidence="7" id="KW-1185">Reference proteome</keyword>
<keyword evidence="3" id="KW-0238">DNA-binding</keyword>
<name>A0ABP8N5C9_9BACT</name>
<dbReference type="EMBL" id="BAABFA010000005">
    <property type="protein sequence ID" value="GAA4461616.1"/>
    <property type="molecule type" value="Genomic_DNA"/>
</dbReference>
<dbReference type="Gene3D" id="1.10.1660.10">
    <property type="match status" value="1"/>
</dbReference>
<dbReference type="SUPFAM" id="SSF46955">
    <property type="entry name" value="Putative DNA-binding domain"/>
    <property type="match status" value="1"/>
</dbReference>
<dbReference type="PANTHER" id="PTHR30204">
    <property type="entry name" value="REDOX-CYCLING DRUG-SENSING TRANSCRIPTIONAL ACTIVATOR SOXR"/>
    <property type="match status" value="1"/>
</dbReference>
<evidence type="ECO:0000256" key="4">
    <source>
        <dbReference type="ARBA" id="ARBA00023163"/>
    </source>
</evidence>
<protein>
    <recommendedName>
        <fullName evidence="5">HTH merR-type domain-containing protein</fullName>
    </recommendedName>
</protein>
<dbReference type="PANTHER" id="PTHR30204:SF69">
    <property type="entry name" value="MERR-FAMILY TRANSCRIPTIONAL REGULATOR"/>
    <property type="match status" value="1"/>
</dbReference>
<dbReference type="InterPro" id="IPR000551">
    <property type="entry name" value="MerR-type_HTH_dom"/>
</dbReference>
<evidence type="ECO:0000256" key="1">
    <source>
        <dbReference type="ARBA" id="ARBA00022491"/>
    </source>
</evidence>
<evidence type="ECO:0000256" key="3">
    <source>
        <dbReference type="ARBA" id="ARBA00023125"/>
    </source>
</evidence>
<dbReference type="InterPro" id="IPR047057">
    <property type="entry name" value="MerR_fam"/>
</dbReference>
<accession>A0ABP8N5C9</accession>
<evidence type="ECO:0000313" key="7">
    <source>
        <dbReference type="Proteomes" id="UP001500067"/>
    </source>
</evidence>
<reference evidence="7" key="1">
    <citation type="journal article" date="2019" name="Int. J. Syst. Evol. Microbiol.">
        <title>The Global Catalogue of Microorganisms (GCM) 10K type strain sequencing project: providing services to taxonomists for standard genome sequencing and annotation.</title>
        <authorList>
            <consortium name="The Broad Institute Genomics Platform"/>
            <consortium name="The Broad Institute Genome Sequencing Center for Infectious Disease"/>
            <person name="Wu L."/>
            <person name="Ma J."/>
        </authorList>
    </citation>
    <scope>NUCLEOTIDE SEQUENCE [LARGE SCALE GENOMIC DNA]</scope>
    <source>
        <strain evidence="7">JCM 32105</strain>
    </source>
</reference>
<keyword evidence="4" id="KW-0804">Transcription</keyword>
<dbReference type="SMART" id="SM00422">
    <property type="entry name" value="HTH_MERR"/>
    <property type="match status" value="1"/>
</dbReference>
<dbReference type="PROSITE" id="PS50937">
    <property type="entry name" value="HTH_MERR_2"/>
    <property type="match status" value="1"/>
</dbReference>
<dbReference type="Proteomes" id="UP001500067">
    <property type="component" value="Unassembled WGS sequence"/>
</dbReference>
<keyword evidence="2" id="KW-0805">Transcription regulation</keyword>
<comment type="caution">
    <text evidence="6">The sequence shown here is derived from an EMBL/GenBank/DDBJ whole genome shotgun (WGS) entry which is preliminary data.</text>
</comment>
<evidence type="ECO:0000256" key="2">
    <source>
        <dbReference type="ARBA" id="ARBA00023015"/>
    </source>
</evidence>
<evidence type="ECO:0000259" key="5">
    <source>
        <dbReference type="PROSITE" id="PS50937"/>
    </source>
</evidence>
<dbReference type="InterPro" id="IPR009061">
    <property type="entry name" value="DNA-bd_dom_put_sf"/>
</dbReference>
<dbReference type="RefSeq" id="WP_345078487.1">
    <property type="nucleotide sequence ID" value="NZ_BAABFA010000005.1"/>
</dbReference>
<gene>
    <name evidence="6" type="ORF">GCM10023093_06570</name>
</gene>
<proteinExistence type="predicted"/>
<evidence type="ECO:0000313" key="6">
    <source>
        <dbReference type="EMBL" id="GAA4461616.1"/>
    </source>
</evidence>
<keyword evidence="1" id="KW-0678">Repressor</keyword>